<reference evidence="2 3" key="1">
    <citation type="submission" date="2010-02" db="EMBL/GenBank/DDBJ databases">
        <authorList>
            <person name="Weinstock G."/>
            <person name="Sodergren E."/>
            <person name="Clifton S."/>
            <person name="Fulton L."/>
            <person name="Fulton B."/>
            <person name="Courtney L."/>
            <person name="Fronick C."/>
            <person name="Harrison M."/>
            <person name="Strong C."/>
            <person name="Farmer C."/>
            <person name="Delahaunty K."/>
            <person name="Markovic C."/>
            <person name="Hall O."/>
            <person name="Minx P."/>
            <person name="Tomlinson C."/>
            <person name="Mitreva M."/>
            <person name="Nelson J."/>
            <person name="Hou S."/>
            <person name="Wollam A."/>
            <person name="Pepin K.H."/>
            <person name="Johnson M."/>
            <person name="Bhonagiri V."/>
            <person name="Zhang X."/>
            <person name="Suruliraj S."/>
            <person name="Warren W."/>
            <person name="Chinwalla A."/>
            <person name="Mardis E.R."/>
            <person name="Wilson R.K."/>
        </authorList>
    </citation>
    <scope>NUCLEOTIDE SEQUENCE [LARGE SCALE GENOMIC DNA]</scope>
    <source>
        <strain evidence="2 3">ATCC 23685</strain>
    </source>
</reference>
<evidence type="ECO:0000313" key="3">
    <source>
        <dbReference type="Proteomes" id="UP000003692"/>
    </source>
</evidence>
<sequence length="54" mass="5824">MRRTSAGGERMARGISSNGHSTERESHPTFTDLTEALAGRAVATKIRRRVGLLG</sequence>
<dbReference type="HOGENOM" id="CLU_3042934_0_0_6"/>
<feature type="region of interest" description="Disordered" evidence="1">
    <location>
        <begin position="1"/>
        <end position="30"/>
    </location>
</feature>
<evidence type="ECO:0000256" key="1">
    <source>
        <dbReference type="SAM" id="MobiDB-lite"/>
    </source>
</evidence>
<dbReference type="Proteomes" id="UP000003692">
    <property type="component" value="Unassembled WGS sequence"/>
</dbReference>
<name>D4F4Y7_EDWTA</name>
<evidence type="ECO:0000313" key="2">
    <source>
        <dbReference type="EMBL" id="EFE23174.1"/>
    </source>
</evidence>
<protein>
    <submittedName>
        <fullName evidence="2">Uncharacterized protein</fullName>
    </submittedName>
</protein>
<organism evidence="2 3">
    <name type="scientific">Edwardsiella tarda ATCC 23685</name>
    <dbReference type="NCBI Taxonomy" id="500638"/>
    <lineage>
        <taxon>Bacteria</taxon>
        <taxon>Pseudomonadati</taxon>
        <taxon>Pseudomonadota</taxon>
        <taxon>Gammaproteobacteria</taxon>
        <taxon>Enterobacterales</taxon>
        <taxon>Hafniaceae</taxon>
        <taxon>Edwardsiella</taxon>
    </lineage>
</organism>
<gene>
    <name evidence="2" type="ORF">EDWATA_01814</name>
</gene>
<proteinExistence type="predicted"/>
<accession>D4F4Y7</accession>
<dbReference type="AlphaFoldDB" id="D4F4Y7"/>
<comment type="caution">
    <text evidence="2">The sequence shown here is derived from an EMBL/GenBank/DDBJ whole genome shotgun (WGS) entry which is preliminary data.</text>
</comment>
<dbReference type="EMBL" id="ADGK01000116">
    <property type="protein sequence ID" value="EFE23174.1"/>
    <property type="molecule type" value="Genomic_DNA"/>
</dbReference>